<comment type="caution">
    <text evidence="2">The sequence shown here is derived from an EMBL/GenBank/DDBJ whole genome shotgun (WGS) entry which is preliminary data.</text>
</comment>
<reference evidence="2" key="1">
    <citation type="journal article" date="2019" name="bioRxiv">
        <title>The Genome of the Zebra Mussel, Dreissena polymorpha: A Resource for Invasive Species Research.</title>
        <authorList>
            <person name="McCartney M.A."/>
            <person name="Auch B."/>
            <person name="Kono T."/>
            <person name="Mallez S."/>
            <person name="Zhang Y."/>
            <person name="Obille A."/>
            <person name="Becker A."/>
            <person name="Abrahante J.E."/>
            <person name="Garbe J."/>
            <person name="Badalamenti J.P."/>
            <person name="Herman A."/>
            <person name="Mangelson H."/>
            <person name="Liachko I."/>
            <person name="Sullivan S."/>
            <person name="Sone E.D."/>
            <person name="Koren S."/>
            <person name="Silverstein K.A.T."/>
            <person name="Beckman K.B."/>
            <person name="Gohl D.M."/>
        </authorList>
    </citation>
    <scope>NUCLEOTIDE SEQUENCE</scope>
    <source>
        <strain evidence="2">Duluth1</strain>
        <tissue evidence="2">Whole animal</tissue>
    </source>
</reference>
<accession>A0A9D4I9L3</accession>
<organism evidence="2 3">
    <name type="scientific">Dreissena polymorpha</name>
    <name type="common">Zebra mussel</name>
    <name type="synonym">Mytilus polymorpha</name>
    <dbReference type="NCBI Taxonomy" id="45954"/>
    <lineage>
        <taxon>Eukaryota</taxon>
        <taxon>Metazoa</taxon>
        <taxon>Spiralia</taxon>
        <taxon>Lophotrochozoa</taxon>
        <taxon>Mollusca</taxon>
        <taxon>Bivalvia</taxon>
        <taxon>Autobranchia</taxon>
        <taxon>Heteroconchia</taxon>
        <taxon>Euheterodonta</taxon>
        <taxon>Imparidentia</taxon>
        <taxon>Neoheterodontei</taxon>
        <taxon>Myida</taxon>
        <taxon>Dreissenoidea</taxon>
        <taxon>Dreissenidae</taxon>
        <taxon>Dreissena</taxon>
    </lineage>
</organism>
<dbReference type="AlphaFoldDB" id="A0A9D4I9L3"/>
<keyword evidence="3" id="KW-1185">Reference proteome</keyword>
<dbReference type="EMBL" id="JAIWYP010000010">
    <property type="protein sequence ID" value="KAH3753430.1"/>
    <property type="molecule type" value="Genomic_DNA"/>
</dbReference>
<proteinExistence type="predicted"/>
<reference evidence="2" key="2">
    <citation type="submission" date="2020-11" db="EMBL/GenBank/DDBJ databases">
        <authorList>
            <person name="McCartney M.A."/>
            <person name="Auch B."/>
            <person name="Kono T."/>
            <person name="Mallez S."/>
            <person name="Becker A."/>
            <person name="Gohl D.M."/>
            <person name="Silverstein K.A.T."/>
            <person name="Koren S."/>
            <person name="Bechman K.B."/>
            <person name="Herman A."/>
            <person name="Abrahante J.E."/>
            <person name="Garbe J."/>
        </authorList>
    </citation>
    <scope>NUCLEOTIDE SEQUENCE</scope>
    <source>
        <strain evidence="2">Duluth1</strain>
        <tissue evidence="2">Whole animal</tissue>
    </source>
</reference>
<name>A0A9D4I9L3_DREPO</name>
<gene>
    <name evidence="2" type="ORF">DPMN_188066</name>
</gene>
<evidence type="ECO:0000256" key="1">
    <source>
        <dbReference type="SAM" id="MobiDB-lite"/>
    </source>
</evidence>
<protein>
    <submittedName>
        <fullName evidence="2">Uncharacterized protein</fullName>
    </submittedName>
</protein>
<evidence type="ECO:0000313" key="2">
    <source>
        <dbReference type="EMBL" id="KAH3753430.1"/>
    </source>
</evidence>
<dbReference type="Proteomes" id="UP000828390">
    <property type="component" value="Unassembled WGS sequence"/>
</dbReference>
<evidence type="ECO:0000313" key="3">
    <source>
        <dbReference type="Proteomes" id="UP000828390"/>
    </source>
</evidence>
<sequence>MQSAQALPRYGSGHKSARRTDGQPDGRTTPKQYPFASGGDKNRGFFNCDFSTLNPLMHAN</sequence>
<feature type="region of interest" description="Disordered" evidence="1">
    <location>
        <begin position="1"/>
        <end position="44"/>
    </location>
</feature>